<evidence type="ECO:0000256" key="1">
    <source>
        <dbReference type="ARBA" id="ARBA00001946"/>
    </source>
</evidence>
<sequence>MSSARAKSPDDATLLARVRAAARQEQFLEVVSAEEARARFAAQLDLKPLLAESVSLGDALTRVLAHDVVAPVDAPAFDRSNVDGFAVRAADTVGANDASPKVLRLNPEVIACGHPPDFVVAPGTATAIATGGTIPRGADAVVMIEHTELLEGAPPQIDLRRTAAAGQFISYAGSDIARGETLLRRGARIGSREIGMLAACGLGRVDVVRRPRVAVLSTGDELVPPGAPLKPAGVYDSNGAIVAAAVAEAGGEPVAFGAFPDDEAVLEKAVREALVACDMVVLSGGTSKGAGDLSHTIISKLGTPGIVVHGVALKPGKPLCLGVVDGKPIIVLPGFPTSAIFTFHAFVAPVIRAFAGLPPAAAETVTARVPVRIASELGRKEFVLVSLVEGADGPIAFPTGKGSGSVTSFSQADGFLEIDALASALDADSEVPVTLIGGAAHAPDVVIMGSHDVALDVVVGALSERGFSARVLAVGSLGGVAAANRGECDIAPVHLIDPKTGKYNVHLATPGIALVPGWRRMQGILFRPGDVRFESRTAVEALRDALADPSALMVNRNAGAGTRVLMDKLLDGQKPPGYANQPKSHNAVAAAIAQHRADWGLAIEPVARLYGLGFLPVAPEHYDFLVVQSRRGRPAVEAFLAALRADETRGRIKALGMEPADENVT</sequence>
<dbReference type="SUPFAM" id="SSF53218">
    <property type="entry name" value="Molybdenum cofactor biosynthesis proteins"/>
    <property type="match status" value="1"/>
</dbReference>
<dbReference type="Gene3D" id="3.40.980.10">
    <property type="entry name" value="MoaB/Mog-like domain"/>
    <property type="match status" value="1"/>
</dbReference>
<dbReference type="SUPFAM" id="SSF53850">
    <property type="entry name" value="Periplasmic binding protein-like II"/>
    <property type="match status" value="1"/>
</dbReference>
<dbReference type="InterPro" id="IPR036688">
    <property type="entry name" value="MoeA_C_domain_IV_sf"/>
</dbReference>
<keyword evidence="7 11" id="KW-0479">Metal-binding</keyword>
<dbReference type="GO" id="GO:0006777">
    <property type="term" value="P:Mo-molybdopterin cofactor biosynthetic process"/>
    <property type="evidence" value="ECO:0007669"/>
    <property type="project" value="UniProtKB-UniRule"/>
</dbReference>
<proteinExistence type="inferred from homology"/>
<keyword evidence="8 11" id="KW-0460">Magnesium</keyword>
<keyword evidence="9 11" id="KW-0501">Molybdenum cofactor biosynthesis</keyword>
<dbReference type="SUPFAM" id="SSF63867">
    <property type="entry name" value="MoeA C-terminal domain-like"/>
    <property type="match status" value="1"/>
</dbReference>
<dbReference type="EC" id="2.10.1.1" evidence="11"/>
<dbReference type="UniPathway" id="UPA00344"/>
<evidence type="ECO:0000256" key="8">
    <source>
        <dbReference type="ARBA" id="ARBA00022842"/>
    </source>
</evidence>
<dbReference type="KEGG" id="ptaw:DW352_21510"/>
<keyword evidence="5 11" id="KW-0500">Molybdenum</keyword>
<evidence type="ECO:0000256" key="3">
    <source>
        <dbReference type="ARBA" id="ARBA00005046"/>
    </source>
</evidence>
<dbReference type="InterPro" id="IPR005110">
    <property type="entry name" value="MoeA_linker/N"/>
</dbReference>
<dbReference type="InterPro" id="IPR001453">
    <property type="entry name" value="MoaB/Mog_dom"/>
</dbReference>
<dbReference type="Gene3D" id="2.170.190.11">
    <property type="entry name" value="Molybdopterin biosynthesis moea protein, domain 3"/>
    <property type="match status" value="1"/>
</dbReference>
<dbReference type="NCBIfam" id="TIGR00177">
    <property type="entry name" value="molyb_syn"/>
    <property type="match status" value="1"/>
</dbReference>
<comment type="similarity">
    <text evidence="4 11">Belongs to the MoeA family.</text>
</comment>
<evidence type="ECO:0000256" key="4">
    <source>
        <dbReference type="ARBA" id="ARBA00010763"/>
    </source>
</evidence>
<dbReference type="Pfam" id="PF00994">
    <property type="entry name" value="MoCF_biosynth"/>
    <property type="match status" value="1"/>
</dbReference>
<evidence type="ECO:0000256" key="7">
    <source>
        <dbReference type="ARBA" id="ARBA00022723"/>
    </source>
</evidence>
<evidence type="ECO:0000256" key="10">
    <source>
        <dbReference type="ARBA" id="ARBA00047317"/>
    </source>
</evidence>
<name>A0A346A126_9HYPH</name>
<reference evidence="13 14" key="1">
    <citation type="submission" date="2018-07" db="EMBL/GenBank/DDBJ databases">
        <authorList>
            <person name="Quirk P.G."/>
            <person name="Krulwich T.A."/>
        </authorList>
    </citation>
    <scope>NUCLEOTIDE SEQUENCE [LARGE SCALE GENOMIC DNA]</scope>
    <source>
        <strain evidence="13 14">CC-BB4</strain>
    </source>
</reference>
<evidence type="ECO:0000313" key="13">
    <source>
        <dbReference type="EMBL" id="AXK82873.1"/>
    </source>
</evidence>
<dbReference type="SMART" id="SM00852">
    <property type="entry name" value="MoCF_biosynth"/>
    <property type="match status" value="1"/>
</dbReference>
<evidence type="ECO:0000256" key="6">
    <source>
        <dbReference type="ARBA" id="ARBA00022679"/>
    </source>
</evidence>
<comment type="function">
    <text evidence="2 11">Catalyzes the insertion of molybdate into adenylated molybdopterin with the concomitant release of AMP.</text>
</comment>
<evidence type="ECO:0000256" key="9">
    <source>
        <dbReference type="ARBA" id="ARBA00023150"/>
    </source>
</evidence>
<keyword evidence="6 11" id="KW-0808">Transferase</keyword>
<dbReference type="Pfam" id="PF03454">
    <property type="entry name" value="MoeA_C"/>
    <property type="match status" value="1"/>
</dbReference>
<dbReference type="RefSeq" id="WP_115693252.1">
    <property type="nucleotide sequence ID" value="NZ_CP031417.1"/>
</dbReference>
<evidence type="ECO:0000313" key="14">
    <source>
        <dbReference type="Proteomes" id="UP000254889"/>
    </source>
</evidence>
<dbReference type="InterPro" id="IPR036425">
    <property type="entry name" value="MoaB/Mog-like_dom_sf"/>
</dbReference>
<dbReference type="Pfam" id="PF03453">
    <property type="entry name" value="MoeA_N"/>
    <property type="match status" value="1"/>
</dbReference>
<evidence type="ECO:0000256" key="2">
    <source>
        <dbReference type="ARBA" id="ARBA00002901"/>
    </source>
</evidence>
<gene>
    <name evidence="13" type="ORF">DW352_21510</name>
</gene>
<feature type="domain" description="MoaB/Mog" evidence="12">
    <location>
        <begin position="214"/>
        <end position="353"/>
    </location>
</feature>
<evidence type="ECO:0000256" key="11">
    <source>
        <dbReference type="RuleBase" id="RU365090"/>
    </source>
</evidence>
<dbReference type="GO" id="GO:0061599">
    <property type="term" value="F:molybdopterin molybdotransferase activity"/>
    <property type="evidence" value="ECO:0007669"/>
    <property type="project" value="UniProtKB-UniRule"/>
</dbReference>
<dbReference type="Gene3D" id="2.40.340.10">
    <property type="entry name" value="MoeA, C-terminal, domain IV"/>
    <property type="match status" value="1"/>
</dbReference>
<accession>A0A346A126</accession>
<comment type="cofactor">
    <cofactor evidence="1 11">
        <name>Mg(2+)</name>
        <dbReference type="ChEBI" id="CHEBI:18420"/>
    </cofactor>
</comment>
<dbReference type="NCBIfam" id="NF045515">
    <property type="entry name" value="Glp_gephyrin"/>
    <property type="match status" value="1"/>
</dbReference>
<dbReference type="PANTHER" id="PTHR10192:SF5">
    <property type="entry name" value="GEPHYRIN"/>
    <property type="match status" value="1"/>
</dbReference>
<dbReference type="CDD" id="cd00887">
    <property type="entry name" value="MoeA"/>
    <property type="match status" value="1"/>
</dbReference>
<evidence type="ECO:0000259" key="12">
    <source>
        <dbReference type="SMART" id="SM00852"/>
    </source>
</evidence>
<dbReference type="GO" id="GO:0005737">
    <property type="term" value="C:cytoplasm"/>
    <property type="evidence" value="ECO:0007669"/>
    <property type="project" value="TreeGrafter"/>
</dbReference>
<dbReference type="NCBIfam" id="NF011068">
    <property type="entry name" value="PRK14498.1"/>
    <property type="match status" value="1"/>
</dbReference>
<evidence type="ECO:0000256" key="5">
    <source>
        <dbReference type="ARBA" id="ARBA00022505"/>
    </source>
</evidence>
<protein>
    <recommendedName>
        <fullName evidence="11">Molybdopterin molybdenumtransferase</fullName>
        <ecNumber evidence="11">2.10.1.1</ecNumber>
    </recommendedName>
</protein>
<comment type="pathway">
    <text evidence="3 11">Cofactor biosynthesis; molybdopterin biosynthesis.</text>
</comment>
<dbReference type="Proteomes" id="UP000254889">
    <property type="component" value="Chromosome"/>
</dbReference>
<dbReference type="OrthoDB" id="9804758at2"/>
<dbReference type="AlphaFoldDB" id="A0A346A126"/>
<dbReference type="Pfam" id="PF12727">
    <property type="entry name" value="PBP_like"/>
    <property type="match status" value="1"/>
</dbReference>
<dbReference type="InterPro" id="IPR038987">
    <property type="entry name" value="MoeA-like"/>
</dbReference>
<dbReference type="SUPFAM" id="SSF63882">
    <property type="entry name" value="MoeA N-terminal region -like"/>
    <property type="match status" value="1"/>
</dbReference>
<keyword evidence="14" id="KW-1185">Reference proteome</keyword>
<dbReference type="FunFam" id="3.40.980.10:FF:000004">
    <property type="entry name" value="Molybdopterin molybdenumtransferase"/>
    <property type="match status" value="1"/>
</dbReference>
<dbReference type="PANTHER" id="PTHR10192">
    <property type="entry name" value="MOLYBDOPTERIN BIOSYNTHESIS PROTEIN"/>
    <property type="match status" value="1"/>
</dbReference>
<dbReference type="InterPro" id="IPR024370">
    <property type="entry name" value="PBP_domain"/>
</dbReference>
<dbReference type="InterPro" id="IPR005111">
    <property type="entry name" value="MoeA_C_domain_IV"/>
</dbReference>
<dbReference type="GO" id="GO:0046872">
    <property type="term" value="F:metal ion binding"/>
    <property type="evidence" value="ECO:0007669"/>
    <property type="project" value="UniProtKB-UniRule"/>
</dbReference>
<dbReference type="PROSITE" id="PS01079">
    <property type="entry name" value="MOCF_BIOSYNTHESIS_2"/>
    <property type="match status" value="1"/>
</dbReference>
<dbReference type="EMBL" id="CP031417">
    <property type="protein sequence ID" value="AXK82873.1"/>
    <property type="molecule type" value="Genomic_DNA"/>
</dbReference>
<comment type="catalytic activity">
    <reaction evidence="10">
        <text>adenylyl-molybdopterin + molybdate = Mo-molybdopterin + AMP + H(+)</text>
        <dbReference type="Rhea" id="RHEA:35047"/>
        <dbReference type="ChEBI" id="CHEBI:15378"/>
        <dbReference type="ChEBI" id="CHEBI:36264"/>
        <dbReference type="ChEBI" id="CHEBI:62727"/>
        <dbReference type="ChEBI" id="CHEBI:71302"/>
        <dbReference type="ChEBI" id="CHEBI:456215"/>
        <dbReference type="EC" id="2.10.1.1"/>
    </reaction>
</comment>
<organism evidence="13 14">
    <name type="scientific">Pseudolabrys taiwanensis</name>
    <dbReference type="NCBI Taxonomy" id="331696"/>
    <lineage>
        <taxon>Bacteria</taxon>
        <taxon>Pseudomonadati</taxon>
        <taxon>Pseudomonadota</taxon>
        <taxon>Alphaproteobacteria</taxon>
        <taxon>Hyphomicrobiales</taxon>
        <taxon>Xanthobacteraceae</taxon>
        <taxon>Pseudolabrys</taxon>
    </lineage>
</organism>
<dbReference type="InterPro" id="IPR036135">
    <property type="entry name" value="MoeA_linker/N_sf"/>
</dbReference>
<dbReference type="Gene3D" id="3.90.105.10">
    <property type="entry name" value="Molybdopterin biosynthesis moea protein, domain 2"/>
    <property type="match status" value="1"/>
</dbReference>
<dbReference type="InterPro" id="IPR008284">
    <property type="entry name" value="MoCF_biosynth_CS"/>
</dbReference>